<name>A0A923MDV7_9BURK</name>
<protein>
    <submittedName>
        <fullName evidence="2">Uncharacterized protein</fullName>
    </submittedName>
</protein>
<reference evidence="2" key="1">
    <citation type="submission" date="2020-08" db="EMBL/GenBank/DDBJ databases">
        <title>Ramlibacter sp. GTP1 16S ribosomal RNA gene genome sequencing and assembly.</title>
        <authorList>
            <person name="Kang M."/>
        </authorList>
    </citation>
    <scope>NUCLEOTIDE SEQUENCE</scope>
    <source>
        <strain evidence="2">GTP1</strain>
    </source>
</reference>
<evidence type="ECO:0000256" key="1">
    <source>
        <dbReference type="SAM" id="MobiDB-lite"/>
    </source>
</evidence>
<dbReference type="RefSeq" id="WP_187084238.1">
    <property type="nucleotide sequence ID" value="NZ_JACORU010000012.1"/>
</dbReference>
<evidence type="ECO:0000313" key="3">
    <source>
        <dbReference type="Proteomes" id="UP000596827"/>
    </source>
</evidence>
<proteinExistence type="predicted"/>
<dbReference type="AlphaFoldDB" id="A0A923MDV7"/>
<sequence length="346" mass="37877">MADPVMRMGLIGFQSDSHLCTLLSNRKGLVAWERGPFTEADALWVNGEHAQLVRPGIVRIPSYEQGRPATVLSLKDVDRPIAFTLPLPSPNIQPQYLFNPASPEGVAAIFDNFEGWLRPLATELSIARSLAQRRYQLTSAVYHLQLQGQLVGVIDLNGDVGLHPNLTPRDAAAAEWGGRPPAAHAIPEHFARTPISQIMWQYVMRTGEDLLPERYRHATIYFRGAPRVDQRLVRDTHMLCLSMLAAAPQTLPELLEHTGLSERELVQALAALYLGGSITTHPGKTAWEPRAHSKAARTESNPDSVLTPSLFDSEAAASAAPLASGPQARAHALTAPAPLEMRRRSS</sequence>
<organism evidence="2 3">
    <name type="scientific">Ramlibacter albus</name>
    <dbReference type="NCBI Taxonomy" id="2079448"/>
    <lineage>
        <taxon>Bacteria</taxon>
        <taxon>Pseudomonadati</taxon>
        <taxon>Pseudomonadota</taxon>
        <taxon>Betaproteobacteria</taxon>
        <taxon>Burkholderiales</taxon>
        <taxon>Comamonadaceae</taxon>
        <taxon>Ramlibacter</taxon>
    </lineage>
</organism>
<comment type="caution">
    <text evidence="2">The sequence shown here is derived from an EMBL/GenBank/DDBJ whole genome shotgun (WGS) entry which is preliminary data.</text>
</comment>
<feature type="region of interest" description="Disordered" evidence="1">
    <location>
        <begin position="317"/>
        <end position="346"/>
    </location>
</feature>
<feature type="compositionally biased region" description="Low complexity" evidence="1">
    <location>
        <begin position="317"/>
        <end position="328"/>
    </location>
</feature>
<accession>A0A923MDV7</accession>
<gene>
    <name evidence="2" type="ORF">H8R02_25040</name>
</gene>
<evidence type="ECO:0000313" key="2">
    <source>
        <dbReference type="EMBL" id="MBC5767756.1"/>
    </source>
</evidence>
<keyword evidence="3" id="KW-1185">Reference proteome</keyword>
<dbReference type="Proteomes" id="UP000596827">
    <property type="component" value="Unassembled WGS sequence"/>
</dbReference>
<dbReference type="EMBL" id="JACORU010000012">
    <property type="protein sequence ID" value="MBC5767756.1"/>
    <property type="molecule type" value="Genomic_DNA"/>
</dbReference>